<comment type="similarity">
    <text evidence="1">Belongs to the sigma-70 factor family. ECF subfamily.</text>
</comment>
<dbReference type="EMBL" id="CP001814">
    <property type="protein sequence ID" value="ACZ83701.1"/>
    <property type="molecule type" value="Genomic_DNA"/>
</dbReference>
<evidence type="ECO:0000256" key="1">
    <source>
        <dbReference type="ARBA" id="ARBA00010641"/>
    </source>
</evidence>
<dbReference type="NCBIfam" id="TIGR02937">
    <property type="entry name" value="sigma70-ECF"/>
    <property type="match status" value="1"/>
</dbReference>
<evidence type="ECO:0000256" key="5">
    <source>
        <dbReference type="ARBA" id="ARBA00023163"/>
    </source>
</evidence>
<dbReference type="InterPro" id="IPR013324">
    <property type="entry name" value="RNA_pol_sigma_r3/r4-like"/>
</dbReference>
<dbReference type="PANTHER" id="PTHR43133:SF50">
    <property type="entry name" value="ECF RNA POLYMERASE SIGMA FACTOR SIGM"/>
    <property type="match status" value="1"/>
</dbReference>
<dbReference type="InterPro" id="IPR007627">
    <property type="entry name" value="RNA_pol_sigma70_r2"/>
</dbReference>
<evidence type="ECO:0000259" key="7">
    <source>
        <dbReference type="Pfam" id="PF08281"/>
    </source>
</evidence>
<dbReference type="GO" id="GO:0006352">
    <property type="term" value="P:DNA-templated transcription initiation"/>
    <property type="evidence" value="ECO:0007669"/>
    <property type="project" value="InterPro"/>
</dbReference>
<dbReference type="Pfam" id="PF08281">
    <property type="entry name" value="Sigma70_r4_2"/>
    <property type="match status" value="1"/>
</dbReference>
<dbReference type="InterPro" id="IPR013325">
    <property type="entry name" value="RNA_pol_sigma_r2"/>
</dbReference>
<protein>
    <submittedName>
        <fullName evidence="8">RNA polymerase, sigma-24 subunit, ECF subfamily</fullName>
    </submittedName>
</protein>
<dbReference type="RefSeq" id="WP_012887447.1">
    <property type="nucleotide sequence ID" value="NC_013595.1"/>
</dbReference>
<evidence type="ECO:0000256" key="2">
    <source>
        <dbReference type="ARBA" id="ARBA00023015"/>
    </source>
</evidence>
<dbReference type="Proteomes" id="UP000002029">
    <property type="component" value="Chromosome"/>
</dbReference>
<dbReference type="SUPFAM" id="SSF88659">
    <property type="entry name" value="Sigma3 and sigma4 domains of RNA polymerase sigma factors"/>
    <property type="match status" value="1"/>
</dbReference>
<gene>
    <name evidence="8" type="ordered locus">Sros_0678</name>
</gene>
<dbReference type="GO" id="GO:0003677">
    <property type="term" value="F:DNA binding"/>
    <property type="evidence" value="ECO:0007669"/>
    <property type="project" value="UniProtKB-KW"/>
</dbReference>
<name>D2B4L5_STRRD</name>
<dbReference type="KEGG" id="sro:Sros_0678"/>
<organism evidence="8 9">
    <name type="scientific">Streptosporangium roseum (strain ATCC 12428 / DSM 43021 / JCM 3005 / KCTC 9067 / NCIMB 10171 / NRRL 2505 / NI 9100)</name>
    <dbReference type="NCBI Taxonomy" id="479432"/>
    <lineage>
        <taxon>Bacteria</taxon>
        <taxon>Bacillati</taxon>
        <taxon>Actinomycetota</taxon>
        <taxon>Actinomycetes</taxon>
        <taxon>Streptosporangiales</taxon>
        <taxon>Streptosporangiaceae</taxon>
        <taxon>Streptosporangium</taxon>
    </lineage>
</organism>
<dbReference type="Gene3D" id="1.10.10.10">
    <property type="entry name" value="Winged helix-like DNA-binding domain superfamily/Winged helix DNA-binding domain"/>
    <property type="match status" value="1"/>
</dbReference>
<dbReference type="Gene3D" id="1.10.1740.10">
    <property type="match status" value="1"/>
</dbReference>
<dbReference type="OrthoDB" id="2046835at2"/>
<evidence type="ECO:0000313" key="8">
    <source>
        <dbReference type="EMBL" id="ACZ83701.1"/>
    </source>
</evidence>
<dbReference type="HOGENOM" id="CLU_047691_15_4_11"/>
<feature type="domain" description="RNA polymerase sigma-70 region 2" evidence="6">
    <location>
        <begin position="11"/>
        <end position="77"/>
    </location>
</feature>
<reference evidence="8 9" key="1">
    <citation type="journal article" date="2010" name="Stand. Genomic Sci.">
        <title>Complete genome sequence of Streptosporangium roseum type strain (NI 9100).</title>
        <authorList>
            <person name="Nolan M."/>
            <person name="Sikorski J."/>
            <person name="Jando M."/>
            <person name="Lucas S."/>
            <person name="Lapidus A."/>
            <person name="Glavina Del Rio T."/>
            <person name="Chen F."/>
            <person name="Tice H."/>
            <person name="Pitluck S."/>
            <person name="Cheng J.F."/>
            <person name="Chertkov O."/>
            <person name="Sims D."/>
            <person name="Meincke L."/>
            <person name="Brettin T."/>
            <person name="Han C."/>
            <person name="Detter J.C."/>
            <person name="Bruce D."/>
            <person name="Goodwin L."/>
            <person name="Land M."/>
            <person name="Hauser L."/>
            <person name="Chang Y.J."/>
            <person name="Jeffries C.D."/>
            <person name="Ivanova N."/>
            <person name="Mavromatis K."/>
            <person name="Mikhailova N."/>
            <person name="Chen A."/>
            <person name="Palaniappan K."/>
            <person name="Chain P."/>
            <person name="Rohde M."/>
            <person name="Goker M."/>
            <person name="Bristow J."/>
            <person name="Eisen J.A."/>
            <person name="Markowitz V."/>
            <person name="Hugenholtz P."/>
            <person name="Kyrpides N.C."/>
            <person name="Klenk H.P."/>
        </authorList>
    </citation>
    <scope>NUCLEOTIDE SEQUENCE [LARGE SCALE GENOMIC DNA]</scope>
    <source>
        <strain evidence="9">ATCC 12428 / DSM 43021 / JCM 3005 / NI 9100</strain>
    </source>
</reference>
<evidence type="ECO:0000259" key="6">
    <source>
        <dbReference type="Pfam" id="PF04542"/>
    </source>
</evidence>
<keyword evidence="2" id="KW-0805">Transcription regulation</keyword>
<keyword evidence="9" id="KW-1185">Reference proteome</keyword>
<dbReference type="GO" id="GO:0016987">
    <property type="term" value="F:sigma factor activity"/>
    <property type="evidence" value="ECO:0007669"/>
    <property type="project" value="UniProtKB-KW"/>
</dbReference>
<evidence type="ECO:0000313" key="9">
    <source>
        <dbReference type="Proteomes" id="UP000002029"/>
    </source>
</evidence>
<dbReference type="PANTHER" id="PTHR43133">
    <property type="entry name" value="RNA POLYMERASE ECF-TYPE SIGMA FACTO"/>
    <property type="match status" value="1"/>
</dbReference>
<proteinExistence type="inferred from homology"/>
<dbReference type="InterPro" id="IPR014284">
    <property type="entry name" value="RNA_pol_sigma-70_dom"/>
</dbReference>
<dbReference type="InterPro" id="IPR014325">
    <property type="entry name" value="RNA_pol_sigma-E_actinobac"/>
</dbReference>
<sequence>MDRYDGFREFVHARQQSLMRTAYLLTGDTHLAEDLLQSVLTKVAGHWPKLLRQGSPEAYTRRALINQHISWRRRTRRELPSAHPPERGHSHDDSTVDRIVLRQALMRLTPRQRAVIVLRFYEDRSERETAELLNCSLGTVKSQTHHALGRLRVLAPELAHLLVDAEPQEVNR</sequence>
<accession>D2B4L5</accession>
<dbReference type="CDD" id="cd06171">
    <property type="entry name" value="Sigma70_r4"/>
    <property type="match status" value="1"/>
</dbReference>
<dbReference type="InterPro" id="IPR013249">
    <property type="entry name" value="RNA_pol_sigma70_r4_t2"/>
</dbReference>
<dbReference type="STRING" id="479432.Sros_0678"/>
<dbReference type="Pfam" id="PF04542">
    <property type="entry name" value="Sigma70_r2"/>
    <property type="match status" value="1"/>
</dbReference>
<dbReference type="NCBIfam" id="TIGR02983">
    <property type="entry name" value="SigE-fam_strep"/>
    <property type="match status" value="1"/>
</dbReference>
<dbReference type="InterPro" id="IPR036388">
    <property type="entry name" value="WH-like_DNA-bd_sf"/>
</dbReference>
<keyword evidence="3" id="KW-0731">Sigma factor</keyword>
<evidence type="ECO:0000256" key="3">
    <source>
        <dbReference type="ARBA" id="ARBA00023082"/>
    </source>
</evidence>
<dbReference type="InterPro" id="IPR039425">
    <property type="entry name" value="RNA_pol_sigma-70-like"/>
</dbReference>
<dbReference type="SUPFAM" id="SSF88946">
    <property type="entry name" value="Sigma2 domain of RNA polymerase sigma factors"/>
    <property type="match status" value="1"/>
</dbReference>
<feature type="domain" description="RNA polymerase sigma factor 70 region 4 type 2" evidence="7">
    <location>
        <begin position="101"/>
        <end position="151"/>
    </location>
</feature>
<dbReference type="eggNOG" id="COG1595">
    <property type="taxonomic scope" value="Bacteria"/>
</dbReference>
<evidence type="ECO:0000256" key="4">
    <source>
        <dbReference type="ARBA" id="ARBA00023125"/>
    </source>
</evidence>
<keyword evidence="5" id="KW-0804">Transcription</keyword>
<keyword evidence="4" id="KW-0238">DNA-binding</keyword>
<dbReference type="AlphaFoldDB" id="D2B4L5"/>